<gene>
    <name evidence="1" type="ORF">FOIG_16395</name>
</gene>
<dbReference type="GeneID" id="42041570"/>
<dbReference type="VEuPathDB" id="FungiDB:FOIG_16395"/>
<reference evidence="1" key="2">
    <citation type="submission" date="2014-03" db="EMBL/GenBank/DDBJ databases">
        <title>The Genome Annotation of Fusarium oxysporum II5.</title>
        <authorList>
            <consortium name="The Broad Institute Genomics Platform"/>
            <person name="Ma L.-J."/>
            <person name="Corby-Kistler H."/>
            <person name="Broz K."/>
            <person name="Gale L.R."/>
            <person name="Jonkers W."/>
            <person name="O'Donnell K."/>
            <person name="Ploetz R."/>
            <person name="Steinberg C."/>
            <person name="Schwartz D.C."/>
            <person name="VanEtten H."/>
            <person name="Zhou S."/>
            <person name="Young S.K."/>
            <person name="Zeng Q."/>
            <person name="Gargeya S."/>
            <person name="Fitzgerald M."/>
            <person name="Abouelleil A."/>
            <person name="Alvarado L."/>
            <person name="Chapman S.B."/>
            <person name="Gainer-Dewar J."/>
            <person name="Goldberg J."/>
            <person name="Griggs A."/>
            <person name="Gujja S."/>
            <person name="Hansen M."/>
            <person name="Howarth C."/>
            <person name="Imamovic A."/>
            <person name="Ireland A."/>
            <person name="Larimer J."/>
            <person name="McCowan C."/>
            <person name="Murphy C."/>
            <person name="Pearson M."/>
            <person name="Poon T.W."/>
            <person name="Priest M."/>
            <person name="Roberts A."/>
            <person name="Saif S."/>
            <person name="Shea T."/>
            <person name="Sykes S."/>
            <person name="Wortman J."/>
            <person name="Nusbaum C."/>
            <person name="Birren B."/>
        </authorList>
    </citation>
    <scope>NUCLEOTIDE SEQUENCE</scope>
    <source>
        <strain evidence="1">54006</strain>
    </source>
</reference>
<proteinExistence type="predicted"/>
<reference evidence="1" key="1">
    <citation type="submission" date="2011-11" db="EMBL/GenBank/DDBJ databases">
        <title>The Genome Sequence of Fusarium oxysporum II5.</title>
        <authorList>
            <consortium name="The Broad Institute Genome Sequencing Platform"/>
            <person name="Ma L.-J."/>
            <person name="Gale L.R."/>
            <person name="Schwartz D.C."/>
            <person name="Zhou S."/>
            <person name="Corby-Kistler H."/>
            <person name="Young S.K."/>
            <person name="Zeng Q."/>
            <person name="Gargeya S."/>
            <person name="Fitzgerald M."/>
            <person name="Haas B."/>
            <person name="Abouelleil A."/>
            <person name="Alvarado L."/>
            <person name="Arachchi H.M."/>
            <person name="Berlin A."/>
            <person name="Brown A."/>
            <person name="Chapman S.B."/>
            <person name="Chen Z."/>
            <person name="Dunbar C."/>
            <person name="Freedman E."/>
            <person name="Gearin G."/>
            <person name="Goldberg J."/>
            <person name="Griggs A."/>
            <person name="Gujja S."/>
            <person name="Heiman D."/>
            <person name="Howarth C."/>
            <person name="Larson L."/>
            <person name="Lui A."/>
            <person name="MacDonald P.J.P."/>
            <person name="Montmayeur A."/>
            <person name="Murphy C."/>
            <person name="Neiman D."/>
            <person name="Pearson M."/>
            <person name="Priest M."/>
            <person name="Roberts A."/>
            <person name="Saif S."/>
            <person name="Shea T."/>
            <person name="Shenoy N."/>
            <person name="Sisk P."/>
            <person name="Stolte C."/>
            <person name="Sykes S."/>
            <person name="Wortman J."/>
            <person name="Nusbaum C."/>
            <person name="Birren B."/>
        </authorList>
    </citation>
    <scope>NUCLEOTIDE SEQUENCE [LARGE SCALE GENOMIC DNA]</scope>
    <source>
        <strain evidence="1">54006</strain>
    </source>
</reference>
<organism evidence="1">
    <name type="scientific">Fusarium odoratissimum (strain NRRL 54006)</name>
    <dbReference type="NCBI Taxonomy" id="1089451"/>
    <lineage>
        <taxon>Eukaryota</taxon>
        <taxon>Fungi</taxon>
        <taxon>Dikarya</taxon>
        <taxon>Ascomycota</taxon>
        <taxon>Pezizomycotina</taxon>
        <taxon>Sordariomycetes</taxon>
        <taxon>Hypocreomycetidae</taxon>
        <taxon>Hypocreales</taxon>
        <taxon>Nectriaceae</taxon>
        <taxon>Fusarium</taxon>
        <taxon>Fusarium oxysporum species complex</taxon>
        <taxon>Fusarium oxysporum f. sp. cubense (strain race 4)</taxon>
    </lineage>
</organism>
<dbReference type="EMBL" id="KK036145">
    <property type="protein sequence ID" value="EXL90352.1"/>
    <property type="molecule type" value="Genomic_DNA"/>
</dbReference>
<dbReference type="Proteomes" id="UP000030685">
    <property type="component" value="Unassembled WGS sequence"/>
</dbReference>
<protein>
    <submittedName>
        <fullName evidence="1">Uncharacterized protein</fullName>
    </submittedName>
</protein>
<dbReference type="AlphaFoldDB" id="X0IND7"/>
<name>X0IND7_FUSO5</name>
<dbReference type="HOGENOM" id="CLU_3125111_0_0_1"/>
<sequence length="50" mass="5937">MLRRSLQTPDPDEPYLTEGHDVIDMIDMIDQAIKEDGHDLERDIFFYINN</sequence>
<accession>X0IND7</accession>
<dbReference type="RefSeq" id="XP_031052442.1">
    <property type="nucleotide sequence ID" value="XM_031217836.1"/>
</dbReference>
<evidence type="ECO:0000313" key="1">
    <source>
        <dbReference type="EMBL" id="EXL90352.1"/>
    </source>
</evidence>